<evidence type="ECO:0000313" key="7">
    <source>
        <dbReference type="EMBL" id="GMT22114.1"/>
    </source>
</evidence>
<feature type="transmembrane region" description="Helical" evidence="6">
    <location>
        <begin position="85"/>
        <end position="108"/>
    </location>
</feature>
<protein>
    <recommendedName>
        <fullName evidence="9">G protein-coupled receptor</fullName>
    </recommendedName>
</protein>
<feature type="non-terminal residue" evidence="7">
    <location>
        <position position="117"/>
    </location>
</feature>
<dbReference type="PANTHER" id="PTHR22945:SF40">
    <property type="entry name" value="SERPENTINE RECEPTOR, CLASS D (DELTA)-RELATED"/>
    <property type="match status" value="1"/>
</dbReference>
<evidence type="ECO:0000256" key="5">
    <source>
        <dbReference type="ARBA" id="ARBA00023136"/>
    </source>
</evidence>
<dbReference type="AlphaFoldDB" id="A0AAV5VRC4"/>
<dbReference type="InterPro" id="IPR050920">
    <property type="entry name" value="Nematode_rcpt-like_delta"/>
</dbReference>
<dbReference type="EMBL" id="BTSY01000004">
    <property type="protein sequence ID" value="GMT22114.1"/>
    <property type="molecule type" value="Genomic_DNA"/>
</dbReference>
<feature type="non-terminal residue" evidence="7">
    <location>
        <position position="1"/>
    </location>
</feature>
<comment type="caution">
    <text evidence="7">The sequence shown here is derived from an EMBL/GenBank/DDBJ whole genome shotgun (WGS) entry which is preliminary data.</text>
</comment>
<dbReference type="PANTHER" id="PTHR22945">
    <property type="entry name" value="SERPENTINE RECEPTOR, CLASS D DELTA"/>
    <property type="match status" value="1"/>
</dbReference>
<feature type="transmembrane region" description="Helical" evidence="6">
    <location>
        <begin position="6"/>
        <end position="29"/>
    </location>
</feature>
<dbReference type="GO" id="GO:0016020">
    <property type="term" value="C:membrane"/>
    <property type="evidence" value="ECO:0007669"/>
    <property type="project" value="UniProtKB-SubCell"/>
</dbReference>
<organism evidence="7 8">
    <name type="scientific">Pristionchus fissidentatus</name>
    <dbReference type="NCBI Taxonomy" id="1538716"/>
    <lineage>
        <taxon>Eukaryota</taxon>
        <taxon>Metazoa</taxon>
        <taxon>Ecdysozoa</taxon>
        <taxon>Nematoda</taxon>
        <taxon>Chromadorea</taxon>
        <taxon>Rhabditida</taxon>
        <taxon>Rhabditina</taxon>
        <taxon>Diplogasteromorpha</taxon>
        <taxon>Diplogasteroidea</taxon>
        <taxon>Neodiplogasteridae</taxon>
        <taxon>Pristionchus</taxon>
    </lineage>
</organism>
<comment type="subcellular location">
    <subcellularLocation>
        <location evidence="1">Membrane</location>
        <topology evidence="1">Multi-pass membrane protein</topology>
    </subcellularLocation>
</comment>
<evidence type="ECO:0000256" key="4">
    <source>
        <dbReference type="ARBA" id="ARBA00022989"/>
    </source>
</evidence>
<evidence type="ECO:0000256" key="2">
    <source>
        <dbReference type="ARBA" id="ARBA00009166"/>
    </source>
</evidence>
<dbReference type="Pfam" id="PF10317">
    <property type="entry name" value="7TM_GPCR_Srd"/>
    <property type="match status" value="1"/>
</dbReference>
<comment type="similarity">
    <text evidence="2">Belongs to the nematode receptor-like protein srd family.</text>
</comment>
<evidence type="ECO:0000256" key="3">
    <source>
        <dbReference type="ARBA" id="ARBA00022692"/>
    </source>
</evidence>
<feature type="transmembrane region" description="Helical" evidence="6">
    <location>
        <begin position="50"/>
        <end position="73"/>
    </location>
</feature>
<dbReference type="InterPro" id="IPR019421">
    <property type="entry name" value="7TM_GPCR_serpentine_rcpt_Srd"/>
</dbReference>
<gene>
    <name evidence="7" type="ORF">PFISCL1PPCAC_13411</name>
</gene>
<evidence type="ECO:0000256" key="1">
    <source>
        <dbReference type="ARBA" id="ARBA00004141"/>
    </source>
</evidence>
<evidence type="ECO:0000256" key="6">
    <source>
        <dbReference type="SAM" id="Phobius"/>
    </source>
</evidence>
<accession>A0AAV5VRC4</accession>
<keyword evidence="4 6" id="KW-1133">Transmembrane helix</keyword>
<evidence type="ECO:0008006" key="9">
    <source>
        <dbReference type="Google" id="ProtNLM"/>
    </source>
</evidence>
<name>A0AAV5VRC4_9BILA</name>
<keyword evidence="5 6" id="KW-0472">Membrane</keyword>
<evidence type="ECO:0000313" key="8">
    <source>
        <dbReference type="Proteomes" id="UP001432322"/>
    </source>
</evidence>
<sequence length="117" mass="13185">SSENVAGRFATSMFTVTPTIAFTAVFFVRRELLRRIRKLVRSADRRSQQLIFRSLTAQLLLPLSSAVAIAFWIADLVGVVHSQAAQRLVLTCCTMFSIGSPLVNLYYLPPYRRFAET</sequence>
<dbReference type="Proteomes" id="UP001432322">
    <property type="component" value="Unassembled WGS sequence"/>
</dbReference>
<keyword evidence="8" id="KW-1185">Reference proteome</keyword>
<reference evidence="7" key="1">
    <citation type="submission" date="2023-10" db="EMBL/GenBank/DDBJ databases">
        <title>Genome assembly of Pristionchus species.</title>
        <authorList>
            <person name="Yoshida K."/>
            <person name="Sommer R.J."/>
        </authorList>
    </citation>
    <scope>NUCLEOTIDE SEQUENCE</scope>
    <source>
        <strain evidence="7">RS5133</strain>
    </source>
</reference>
<keyword evidence="3 6" id="KW-0812">Transmembrane</keyword>
<proteinExistence type="inferred from homology"/>